<evidence type="ECO:0000256" key="8">
    <source>
        <dbReference type="ARBA" id="ARBA00023211"/>
    </source>
</evidence>
<dbReference type="InterPro" id="IPR000719">
    <property type="entry name" value="Prot_kinase_dom"/>
</dbReference>
<dbReference type="Gene3D" id="3.30.310.80">
    <property type="entry name" value="Kinase associated domain 1, KA1"/>
    <property type="match status" value="1"/>
</dbReference>
<dbReference type="InterPro" id="IPR008271">
    <property type="entry name" value="Ser/Thr_kinase_AS"/>
</dbReference>
<dbReference type="Pfam" id="PF00069">
    <property type="entry name" value="Pkinase"/>
    <property type="match status" value="1"/>
</dbReference>
<dbReference type="GO" id="GO:0004674">
    <property type="term" value="F:protein serine/threonine kinase activity"/>
    <property type="evidence" value="ECO:0007669"/>
    <property type="project" value="UniProtKB-KW"/>
</dbReference>
<dbReference type="PROSITE" id="PS00108">
    <property type="entry name" value="PROTEIN_KINASE_ST"/>
    <property type="match status" value="1"/>
</dbReference>
<keyword evidence="3 13" id="KW-0723">Serine/threonine-protein kinase</keyword>
<dbReference type="FunFam" id="1.10.510.10:FF:000571">
    <property type="entry name" value="Maternal embryonic leucine zipper kinase"/>
    <property type="match status" value="1"/>
</dbReference>
<organism evidence="16 17">
    <name type="scientific">Apostasia shenzhenica</name>
    <dbReference type="NCBI Taxonomy" id="1088818"/>
    <lineage>
        <taxon>Eukaryota</taxon>
        <taxon>Viridiplantae</taxon>
        <taxon>Streptophyta</taxon>
        <taxon>Embryophyta</taxon>
        <taxon>Tracheophyta</taxon>
        <taxon>Spermatophyta</taxon>
        <taxon>Magnoliopsida</taxon>
        <taxon>Liliopsida</taxon>
        <taxon>Asparagales</taxon>
        <taxon>Orchidaceae</taxon>
        <taxon>Apostasioideae</taxon>
        <taxon>Apostasia</taxon>
    </lineage>
</organism>
<evidence type="ECO:0000259" key="14">
    <source>
        <dbReference type="PROSITE" id="PS50011"/>
    </source>
</evidence>
<accession>A0A2I0APC5</accession>
<dbReference type="Gene3D" id="1.10.510.10">
    <property type="entry name" value="Transferase(Phosphotransferase) domain 1"/>
    <property type="match status" value="1"/>
</dbReference>
<dbReference type="PROSITE" id="PS00107">
    <property type="entry name" value="PROTEIN_KINASE_ATP"/>
    <property type="match status" value="1"/>
</dbReference>
<evidence type="ECO:0000313" key="16">
    <source>
        <dbReference type="EMBL" id="PKA57400.1"/>
    </source>
</evidence>
<evidence type="ECO:0000256" key="11">
    <source>
        <dbReference type="ARBA" id="ARBA00058225"/>
    </source>
</evidence>
<comment type="catalytic activity">
    <reaction evidence="10">
        <text>L-seryl-[protein] + ATP = O-phospho-L-seryl-[protein] + ADP + H(+)</text>
        <dbReference type="Rhea" id="RHEA:17989"/>
        <dbReference type="Rhea" id="RHEA-COMP:9863"/>
        <dbReference type="Rhea" id="RHEA-COMP:11604"/>
        <dbReference type="ChEBI" id="CHEBI:15378"/>
        <dbReference type="ChEBI" id="CHEBI:29999"/>
        <dbReference type="ChEBI" id="CHEBI:30616"/>
        <dbReference type="ChEBI" id="CHEBI:83421"/>
        <dbReference type="ChEBI" id="CHEBI:456216"/>
        <dbReference type="EC" id="2.7.11.1"/>
    </reaction>
</comment>
<evidence type="ECO:0000256" key="7">
    <source>
        <dbReference type="ARBA" id="ARBA00022840"/>
    </source>
</evidence>
<dbReference type="EC" id="2.7.11.1" evidence="2"/>
<evidence type="ECO:0000256" key="1">
    <source>
        <dbReference type="ARBA" id="ARBA00006234"/>
    </source>
</evidence>
<dbReference type="EMBL" id="KZ451968">
    <property type="protein sequence ID" value="PKA57400.1"/>
    <property type="molecule type" value="Genomic_DNA"/>
</dbReference>
<feature type="binding site" evidence="12">
    <location>
        <position position="46"/>
    </location>
    <ligand>
        <name>ATP</name>
        <dbReference type="ChEBI" id="CHEBI:30616"/>
    </ligand>
</feature>
<proteinExistence type="inferred from homology"/>
<dbReference type="SMART" id="SM00220">
    <property type="entry name" value="S_TKc"/>
    <property type="match status" value="1"/>
</dbReference>
<dbReference type="InterPro" id="IPR018451">
    <property type="entry name" value="NAF/FISL_domain"/>
</dbReference>
<dbReference type="Proteomes" id="UP000236161">
    <property type="component" value="Unassembled WGS sequence"/>
</dbReference>
<dbReference type="PROSITE" id="PS50011">
    <property type="entry name" value="PROTEIN_KINASE_DOM"/>
    <property type="match status" value="1"/>
</dbReference>
<keyword evidence="8" id="KW-0464">Manganese</keyword>
<comment type="catalytic activity">
    <reaction evidence="9">
        <text>L-threonyl-[protein] + ATP = O-phospho-L-threonyl-[protein] + ADP + H(+)</text>
        <dbReference type="Rhea" id="RHEA:46608"/>
        <dbReference type="Rhea" id="RHEA-COMP:11060"/>
        <dbReference type="Rhea" id="RHEA-COMP:11605"/>
        <dbReference type="ChEBI" id="CHEBI:15378"/>
        <dbReference type="ChEBI" id="CHEBI:30013"/>
        <dbReference type="ChEBI" id="CHEBI:30616"/>
        <dbReference type="ChEBI" id="CHEBI:61977"/>
        <dbReference type="ChEBI" id="CHEBI:456216"/>
        <dbReference type="EC" id="2.7.11.1"/>
    </reaction>
</comment>
<evidence type="ECO:0000259" key="15">
    <source>
        <dbReference type="PROSITE" id="PS50816"/>
    </source>
</evidence>
<dbReference type="GO" id="GO:0007165">
    <property type="term" value="P:signal transduction"/>
    <property type="evidence" value="ECO:0007669"/>
    <property type="project" value="InterPro"/>
</dbReference>
<dbReference type="FunFam" id="3.30.200.20:FF:000042">
    <property type="entry name" value="Aurora kinase A"/>
    <property type="match status" value="1"/>
</dbReference>
<comment type="similarity">
    <text evidence="1">Belongs to the protein kinase superfamily. CAMK Ser/Thr protein kinase family. SNF1 subfamily.</text>
</comment>
<evidence type="ECO:0000313" key="17">
    <source>
        <dbReference type="Proteomes" id="UP000236161"/>
    </source>
</evidence>
<reference evidence="16 17" key="1">
    <citation type="journal article" date="2017" name="Nature">
        <title>The Apostasia genome and the evolution of orchids.</title>
        <authorList>
            <person name="Zhang G.Q."/>
            <person name="Liu K.W."/>
            <person name="Li Z."/>
            <person name="Lohaus R."/>
            <person name="Hsiao Y.Y."/>
            <person name="Niu S.C."/>
            <person name="Wang J.Y."/>
            <person name="Lin Y.C."/>
            <person name="Xu Q."/>
            <person name="Chen L.J."/>
            <person name="Yoshida K."/>
            <person name="Fujiwara S."/>
            <person name="Wang Z.W."/>
            <person name="Zhang Y.Q."/>
            <person name="Mitsuda N."/>
            <person name="Wang M."/>
            <person name="Liu G.H."/>
            <person name="Pecoraro L."/>
            <person name="Huang H.X."/>
            <person name="Xiao X.J."/>
            <person name="Lin M."/>
            <person name="Wu X.Y."/>
            <person name="Wu W.L."/>
            <person name="Chen Y.Y."/>
            <person name="Chang S.B."/>
            <person name="Sakamoto S."/>
            <person name="Ohme-Takagi M."/>
            <person name="Yagi M."/>
            <person name="Zeng S.J."/>
            <person name="Shen C.Y."/>
            <person name="Yeh C.M."/>
            <person name="Luo Y.B."/>
            <person name="Tsai W.C."/>
            <person name="Van de Peer Y."/>
            <person name="Liu Z.J."/>
        </authorList>
    </citation>
    <scope>NUCLEOTIDE SEQUENCE [LARGE SCALE GENOMIC DNA]</scope>
    <source>
        <strain evidence="17">cv. Shenzhen</strain>
        <tissue evidence="16">Stem</tissue>
    </source>
</reference>
<comment type="function">
    <text evidence="11">CIPK serine-threonine protein kinases interact with CBL proteins. Binding of a CBL protein to the regulatory NAF domain of CIPK protein lead to the activation of the kinase in a calcium-dependent manner.</text>
</comment>
<protein>
    <recommendedName>
        <fullName evidence="2">non-specific serine/threonine protein kinase</fullName>
        <ecNumber evidence="2">2.7.11.1</ecNumber>
    </recommendedName>
</protein>
<evidence type="ECO:0000256" key="12">
    <source>
        <dbReference type="PROSITE-ProRule" id="PRU10141"/>
    </source>
</evidence>
<dbReference type="CDD" id="cd12195">
    <property type="entry name" value="CIPK_C"/>
    <property type="match status" value="1"/>
</dbReference>
<gene>
    <name evidence="16" type="primary">CIPK7</name>
    <name evidence="16" type="ORF">AXF42_Ash013588</name>
</gene>
<dbReference type="InterPro" id="IPR017441">
    <property type="entry name" value="Protein_kinase_ATP_BS"/>
</dbReference>
<dbReference type="STRING" id="1088818.A0A2I0APC5"/>
<evidence type="ECO:0000256" key="6">
    <source>
        <dbReference type="ARBA" id="ARBA00022777"/>
    </source>
</evidence>
<evidence type="ECO:0000256" key="4">
    <source>
        <dbReference type="ARBA" id="ARBA00022679"/>
    </source>
</evidence>
<dbReference type="AlphaFoldDB" id="A0A2I0APC5"/>
<dbReference type="GO" id="GO:0106310">
    <property type="term" value="F:protein serine kinase activity"/>
    <property type="evidence" value="ECO:0007669"/>
    <property type="project" value="RHEA"/>
</dbReference>
<dbReference type="PANTHER" id="PTHR43895:SF33">
    <property type="entry name" value="PROTEIN KINASE DOMAIN-CONTAINING PROTEIN"/>
    <property type="match status" value="1"/>
</dbReference>
<evidence type="ECO:0000256" key="2">
    <source>
        <dbReference type="ARBA" id="ARBA00012513"/>
    </source>
</evidence>
<name>A0A2I0APC5_9ASPA</name>
<keyword evidence="6 16" id="KW-0418">Kinase</keyword>
<dbReference type="GO" id="GO:0005524">
    <property type="term" value="F:ATP binding"/>
    <property type="evidence" value="ECO:0007669"/>
    <property type="project" value="UniProtKB-UniRule"/>
</dbReference>
<evidence type="ECO:0000256" key="3">
    <source>
        <dbReference type="ARBA" id="ARBA00022527"/>
    </source>
</evidence>
<feature type="domain" description="NAF" evidence="15">
    <location>
        <begin position="304"/>
        <end position="328"/>
    </location>
</feature>
<sequence length="433" mass="47714">MAKIKEKPPPQVVLGKYEVGRVLGRGTFAKVYEGRSLADGCAVAIKVLDKPELVARGLAPRILREVSAMRRLSDHPNILKLHEVLATRSKIFLVMELAPGGDLLSLVARRRRLPEPTAARYLHQLLSALRFSHAHGVAHRDVKPQNLLLDHAGNLKVSDFGLSALPEHRRGDGLLQTACGTPAYAAPEIARRQGYDGPLADAWSCGVILFVLLAGFLPFDDSNLPEMYRRIHRRDYRFPSWFSPAAKRLISRLLDPNPETRITIDAVTELPWFRRANSLGDELSLLPAPPMPLDGTGGPIPMSISTPALNAFDIISLSAGLDLSRLFDDELKGRRETRFTTMAAEEAVVKRIEEVGGKLGYVFERSKDGGSAKGMGRWGAVMTVEVGEVAPAMLLVMVRVEGGRGKEEERPGGVCWEEMKAELGDLVFSWHRD</sequence>
<feature type="domain" description="Protein kinase" evidence="14">
    <location>
        <begin position="17"/>
        <end position="273"/>
    </location>
</feature>
<keyword evidence="5 12" id="KW-0547">Nucleotide-binding</keyword>
<dbReference type="InterPro" id="IPR004041">
    <property type="entry name" value="NAF_dom"/>
</dbReference>
<evidence type="ECO:0000256" key="5">
    <source>
        <dbReference type="ARBA" id="ARBA00022741"/>
    </source>
</evidence>
<dbReference type="Pfam" id="PF03822">
    <property type="entry name" value="NAF"/>
    <property type="match status" value="1"/>
</dbReference>
<keyword evidence="7 12" id="KW-0067">ATP-binding</keyword>
<dbReference type="InterPro" id="IPR011009">
    <property type="entry name" value="Kinase-like_dom_sf"/>
</dbReference>
<evidence type="ECO:0000256" key="10">
    <source>
        <dbReference type="ARBA" id="ARBA00048679"/>
    </source>
</evidence>
<dbReference type="PROSITE" id="PS50816">
    <property type="entry name" value="NAF"/>
    <property type="match status" value="1"/>
</dbReference>
<dbReference type="SUPFAM" id="SSF56112">
    <property type="entry name" value="Protein kinase-like (PK-like)"/>
    <property type="match status" value="1"/>
</dbReference>
<keyword evidence="17" id="KW-1185">Reference proteome</keyword>
<keyword evidence="4" id="KW-0808">Transferase</keyword>
<evidence type="ECO:0000256" key="13">
    <source>
        <dbReference type="RuleBase" id="RU000304"/>
    </source>
</evidence>
<dbReference type="OrthoDB" id="193931at2759"/>
<evidence type="ECO:0000256" key="9">
    <source>
        <dbReference type="ARBA" id="ARBA00047899"/>
    </source>
</evidence>
<dbReference type="PANTHER" id="PTHR43895">
    <property type="entry name" value="CALCIUM/CALMODULIN-DEPENDENT PROTEIN KINASE KINASE-RELATED"/>
    <property type="match status" value="1"/>
</dbReference>